<proteinExistence type="predicted"/>
<gene>
    <name evidence="1" type="ORF">LTR09_005175</name>
</gene>
<comment type="caution">
    <text evidence="1">The sequence shown here is derived from an EMBL/GenBank/DDBJ whole genome shotgun (WGS) entry which is preliminary data.</text>
</comment>
<keyword evidence="2" id="KW-1185">Reference proteome</keyword>
<dbReference type="InterPro" id="IPR053143">
    <property type="entry name" value="Arylsulfate_ST"/>
</dbReference>
<dbReference type="EMBL" id="JAWDJX010000014">
    <property type="protein sequence ID" value="KAK3053895.1"/>
    <property type="molecule type" value="Genomic_DNA"/>
</dbReference>
<protein>
    <recommendedName>
        <fullName evidence="3">ASST-domain-containing protein</fullName>
    </recommendedName>
</protein>
<dbReference type="PANTHER" id="PTHR35340:SF6">
    <property type="entry name" value="ASST-DOMAIN-CONTAINING PROTEIN"/>
    <property type="match status" value="1"/>
</dbReference>
<name>A0AAJ0DP30_9PEZI</name>
<dbReference type="AlphaFoldDB" id="A0AAJ0DP30"/>
<evidence type="ECO:0000313" key="1">
    <source>
        <dbReference type="EMBL" id="KAK3053895.1"/>
    </source>
</evidence>
<evidence type="ECO:0000313" key="2">
    <source>
        <dbReference type="Proteomes" id="UP001271007"/>
    </source>
</evidence>
<dbReference type="PANTHER" id="PTHR35340">
    <property type="entry name" value="PQQ ENZYME REPEAT PROTEIN-RELATED"/>
    <property type="match status" value="1"/>
</dbReference>
<sequence>MASRVYIAVICLASFLCFLTLYSRGPHLFNFQEETAIPSSAYVRVIDPGDGKKWPYRVFKSSPLRPPNLTITGNGNALANGYVFLTPKDRKRGGVEQHAPYIFDTDGELVFAANFSGESGTTDFRVQEVDGTPHLTFWQGSSTHGSRAGHGYGEVVFLDEEYNENKLSLRQLDIKTLKPTEVIGVVDLHEHQMTPWNSILVTVFNNTPADLSSVGGPQDGWVANSMVFEIDVQTQEVLFSWSPLDHVLLNESHLPVKSYMGDGTKNALYDFFHVNSIQAVDEDRLLINSRHMWTTYLLSRKDGHIIWRIDGETGGDFGTLPENGHFAWQHHARAHNVTETSMMISWFNNHFYRNSNPTAPPTSGLVMELSLPPDKTKPPRLVRNFVLPDEHLHSGSQGSHQAVLENGNSFIGYGELPVALDYGPGADGSEVRWKARFGHDGYVHSFRAFKHTWQATPKTWNPSLLVELDEYSSDGIVGVHGYASWNGATEISKWNVYTGSNKDDLHKMGLAMKYGFETRFEIDVVSDGCVQVGTVLPCGKERRSNVACI</sequence>
<dbReference type="Pfam" id="PF14269">
    <property type="entry name" value="Arylsulfotran_2"/>
    <property type="match status" value="1"/>
</dbReference>
<dbReference type="Proteomes" id="UP001271007">
    <property type="component" value="Unassembled WGS sequence"/>
</dbReference>
<accession>A0AAJ0DP30</accession>
<organism evidence="1 2">
    <name type="scientific">Extremus antarcticus</name>
    <dbReference type="NCBI Taxonomy" id="702011"/>
    <lineage>
        <taxon>Eukaryota</taxon>
        <taxon>Fungi</taxon>
        <taxon>Dikarya</taxon>
        <taxon>Ascomycota</taxon>
        <taxon>Pezizomycotina</taxon>
        <taxon>Dothideomycetes</taxon>
        <taxon>Dothideomycetidae</taxon>
        <taxon>Mycosphaerellales</taxon>
        <taxon>Extremaceae</taxon>
        <taxon>Extremus</taxon>
    </lineage>
</organism>
<evidence type="ECO:0008006" key="3">
    <source>
        <dbReference type="Google" id="ProtNLM"/>
    </source>
</evidence>
<reference evidence="1" key="1">
    <citation type="submission" date="2023-04" db="EMBL/GenBank/DDBJ databases">
        <title>Black Yeasts Isolated from many extreme environments.</title>
        <authorList>
            <person name="Coleine C."/>
            <person name="Stajich J.E."/>
            <person name="Selbmann L."/>
        </authorList>
    </citation>
    <scope>NUCLEOTIDE SEQUENCE</scope>
    <source>
        <strain evidence="1">CCFEE 5312</strain>
    </source>
</reference>
<dbReference type="InterPro" id="IPR039535">
    <property type="entry name" value="ASST-like"/>
</dbReference>